<organism evidence="2 3">
    <name type="scientific">Elysia crispata</name>
    <name type="common">lettuce slug</name>
    <dbReference type="NCBI Taxonomy" id="231223"/>
    <lineage>
        <taxon>Eukaryota</taxon>
        <taxon>Metazoa</taxon>
        <taxon>Spiralia</taxon>
        <taxon>Lophotrochozoa</taxon>
        <taxon>Mollusca</taxon>
        <taxon>Gastropoda</taxon>
        <taxon>Heterobranchia</taxon>
        <taxon>Euthyneura</taxon>
        <taxon>Panpulmonata</taxon>
        <taxon>Sacoglossa</taxon>
        <taxon>Placobranchoidea</taxon>
        <taxon>Plakobranchidae</taxon>
        <taxon>Elysia</taxon>
    </lineage>
</organism>
<feature type="region of interest" description="Disordered" evidence="1">
    <location>
        <begin position="1"/>
        <end position="20"/>
    </location>
</feature>
<dbReference type="EMBL" id="JAWDGP010001641">
    <property type="protein sequence ID" value="KAK3789681.1"/>
    <property type="molecule type" value="Genomic_DNA"/>
</dbReference>
<proteinExistence type="predicted"/>
<evidence type="ECO:0000313" key="3">
    <source>
        <dbReference type="Proteomes" id="UP001283361"/>
    </source>
</evidence>
<name>A0AAE1AM49_9GAST</name>
<keyword evidence="3" id="KW-1185">Reference proteome</keyword>
<dbReference type="AlphaFoldDB" id="A0AAE1AM49"/>
<feature type="region of interest" description="Disordered" evidence="1">
    <location>
        <begin position="101"/>
        <end position="136"/>
    </location>
</feature>
<protein>
    <submittedName>
        <fullName evidence="2">Uncharacterized protein</fullName>
    </submittedName>
</protein>
<evidence type="ECO:0000313" key="2">
    <source>
        <dbReference type="EMBL" id="KAK3789681.1"/>
    </source>
</evidence>
<sequence>MKLLVRSTSNRAPSHGRGSEAFQRIRRQPGFGSSFSYIHRHFFQKGIFCLCYLYHGWKVKVSWLDLQQVPVTRSGGAKENHAAQVWSIKKHRDIDRWRHKYSSRGLPPRSRRLPPPVPLGKGGWTETSRGVKKSPGRNNCSLSVTFFVMVSSL</sequence>
<accession>A0AAE1AM49</accession>
<feature type="compositionally biased region" description="Polar residues" evidence="1">
    <location>
        <begin position="1"/>
        <end position="12"/>
    </location>
</feature>
<dbReference type="Proteomes" id="UP001283361">
    <property type="component" value="Unassembled WGS sequence"/>
</dbReference>
<reference evidence="2" key="1">
    <citation type="journal article" date="2023" name="G3 (Bethesda)">
        <title>A reference genome for the long-term kleptoplast-retaining sea slug Elysia crispata morphotype clarki.</title>
        <authorList>
            <person name="Eastman K.E."/>
            <person name="Pendleton A.L."/>
            <person name="Shaikh M.A."/>
            <person name="Suttiyut T."/>
            <person name="Ogas R."/>
            <person name="Tomko P."/>
            <person name="Gavelis G."/>
            <person name="Widhalm J.R."/>
            <person name="Wisecaver J.H."/>
        </authorList>
    </citation>
    <scope>NUCLEOTIDE SEQUENCE</scope>
    <source>
        <strain evidence="2">ECLA1</strain>
    </source>
</reference>
<gene>
    <name evidence="2" type="ORF">RRG08_017370</name>
</gene>
<evidence type="ECO:0000256" key="1">
    <source>
        <dbReference type="SAM" id="MobiDB-lite"/>
    </source>
</evidence>
<comment type="caution">
    <text evidence="2">The sequence shown here is derived from an EMBL/GenBank/DDBJ whole genome shotgun (WGS) entry which is preliminary data.</text>
</comment>